<dbReference type="OrthoDB" id="2794631at2759"/>
<evidence type="ECO:0000313" key="2">
    <source>
        <dbReference type="Proteomes" id="UP000053558"/>
    </source>
</evidence>
<protein>
    <submittedName>
        <fullName evidence="1">Uncharacterized protein</fullName>
    </submittedName>
</protein>
<dbReference type="GeneID" id="19202471"/>
<gene>
    <name evidence="1" type="ORF">CONPUDRAFT_148225</name>
</gene>
<keyword evidence="2" id="KW-1185">Reference proteome</keyword>
<comment type="caution">
    <text evidence="1">The sequence shown here is derived from an EMBL/GenBank/DDBJ whole genome shotgun (WGS) entry which is preliminary data.</text>
</comment>
<dbReference type="Proteomes" id="UP000053558">
    <property type="component" value="Unassembled WGS sequence"/>
</dbReference>
<name>A0A5M3N492_CONPW</name>
<proteinExistence type="predicted"/>
<dbReference type="AlphaFoldDB" id="A0A5M3N492"/>
<reference evidence="2" key="1">
    <citation type="journal article" date="2012" name="Science">
        <title>The Paleozoic origin of enzymatic lignin decomposition reconstructed from 31 fungal genomes.</title>
        <authorList>
            <person name="Floudas D."/>
            <person name="Binder M."/>
            <person name="Riley R."/>
            <person name="Barry K."/>
            <person name="Blanchette R.A."/>
            <person name="Henrissat B."/>
            <person name="Martinez A.T."/>
            <person name="Otillar R."/>
            <person name="Spatafora J.W."/>
            <person name="Yadav J.S."/>
            <person name="Aerts A."/>
            <person name="Benoit I."/>
            <person name="Boyd A."/>
            <person name="Carlson A."/>
            <person name="Copeland A."/>
            <person name="Coutinho P.M."/>
            <person name="de Vries R.P."/>
            <person name="Ferreira P."/>
            <person name="Findley K."/>
            <person name="Foster B."/>
            <person name="Gaskell J."/>
            <person name="Glotzer D."/>
            <person name="Gorecki P."/>
            <person name="Heitman J."/>
            <person name="Hesse C."/>
            <person name="Hori C."/>
            <person name="Igarashi K."/>
            <person name="Jurgens J.A."/>
            <person name="Kallen N."/>
            <person name="Kersten P."/>
            <person name="Kohler A."/>
            <person name="Kuees U."/>
            <person name="Kumar T.K.A."/>
            <person name="Kuo A."/>
            <person name="LaButti K."/>
            <person name="Larrondo L.F."/>
            <person name="Lindquist E."/>
            <person name="Ling A."/>
            <person name="Lombard V."/>
            <person name="Lucas S."/>
            <person name="Lundell T."/>
            <person name="Martin R."/>
            <person name="McLaughlin D.J."/>
            <person name="Morgenstern I."/>
            <person name="Morin E."/>
            <person name="Murat C."/>
            <person name="Nagy L.G."/>
            <person name="Nolan M."/>
            <person name="Ohm R.A."/>
            <person name="Patyshakuliyeva A."/>
            <person name="Rokas A."/>
            <person name="Ruiz-Duenas F.J."/>
            <person name="Sabat G."/>
            <person name="Salamov A."/>
            <person name="Samejima M."/>
            <person name="Schmutz J."/>
            <person name="Slot J.C."/>
            <person name="St John F."/>
            <person name="Stenlid J."/>
            <person name="Sun H."/>
            <person name="Sun S."/>
            <person name="Syed K."/>
            <person name="Tsang A."/>
            <person name="Wiebenga A."/>
            <person name="Young D."/>
            <person name="Pisabarro A."/>
            <person name="Eastwood D.C."/>
            <person name="Martin F."/>
            <person name="Cullen D."/>
            <person name="Grigoriev I.V."/>
            <person name="Hibbett D.S."/>
        </authorList>
    </citation>
    <scope>NUCLEOTIDE SEQUENCE [LARGE SCALE GENOMIC DNA]</scope>
    <source>
        <strain evidence="2">RWD-64-598 SS2</strain>
    </source>
</reference>
<sequence length="127" mass="14211">MHHALQIEEIVENILWFAGPRESSTSFRPPSWDDKGHPFKSLAVLARTCAALSELALDALWAHIDSIEPLLLSLPDALIEVQESGPIWHKSFAKAAVQSQRLENFLQVLQPHAQSALEAHHAQPTYF</sequence>
<accession>A0A5M3N492</accession>
<organism evidence="1 2">
    <name type="scientific">Coniophora puteana (strain RWD-64-598)</name>
    <name type="common">Brown rot fungus</name>
    <dbReference type="NCBI Taxonomy" id="741705"/>
    <lineage>
        <taxon>Eukaryota</taxon>
        <taxon>Fungi</taxon>
        <taxon>Dikarya</taxon>
        <taxon>Basidiomycota</taxon>
        <taxon>Agaricomycotina</taxon>
        <taxon>Agaricomycetes</taxon>
        <taxon>Agaricomycetidae</taxon>
        <taxon>Boletales</taxon>
        <taxon>Coniophorineae</taxon>
        <taxon>Coniophoraceae</taxon>
        <taxon>Coniophora</taxon>
    </lineage>
</organism>
<dbReference type="EMBL" id="JH711573">
    <property type="protein sequence ID" value="EIW86116.1"/>
    <property type="molecule type" value="Genomic_DNA"/>
</dbReference>
<dbReference type="KEGG" id="cput:CONPUDRAFT_148225"/>
<dbReference type="RefSeq" id="XP_007763039.1">
    <property type="nucleotide sequence ID" value="XM_007764849.1"/>
</dbReference>
<evidence type="ECO:0000313" key="1">
    <source>
        <dbReference type="EMBL" id="EIW86116.1"/>
    </source>
</evidence>